<keyword evidence="1" id="KW-0472">Membrane</keyword>
<feature type="transmembrane region" description="Helical" evidence="1">
    <location>
        <begin position="182"/>
        <end position="201"/>
    </location>
</feature>
<reference evidence="2 3" key="1">
    <citation type="journal article" date="2018" name="BMC Genomics">
        <title>Comparative genome analyses reveal sequence features reflecting distinct modes of host-adaptation between dicot and monocot powdery mildew.</title>
        <authorList>
            <person name="Wu Y."/>
            <person name="Ma X."/>
            <person name="Pan Z."/>
            <person name="Kale S.D."/>
            <person name="Song Y."/>
            <person name="King H."/>
            <person name="Zhang Q."/>
            <person name="Presley C."/>
            <person name="Deng X."/>
            <person name="Wei C.I."/>
            <person name="Xiao S."/>
        </authorList>
    </citation>
    <scope>NUCLEOTIDE SEQUENCE [LARGE SCALE GENOMIC DNA]</scope>
    <source>
        <strain evidence="2">UMSG3</strain>
    </source>
</reference>
<keyword evidence="1" id="KW-0812">Transmembrane</keyword>
<dbReference type="Proteomes" id="UP000283383">
    <property type="component" value="Unassembled WGS sequence"/>
</dbReference>
<feature type="transmembrane region" description="Helical" evidence="1">
    <location>
        <begin position="222"/>
        <end position="241"/>
    </location>
</feature>
<dbReference type="STRING" id="62708.A0A420HFJ7"/>
<dbReference type="PANTHER" id="PTHR39470:SF1">
    <property type="entry name" value="CHORISMATE SYNTHASE PROTEIN"/>
    <property type="match status" value="1"/>
</dbReference>
<evidence type="ECO:0000313" key="3">
    <source>
        <dbReference type="Proteomes" id="UP000283383"/>
    </source>
</evidence>
<gene>
    <name evidence="2" type="ORF">GcM3_196031</name>
</gene>
<organism evidence="2 3">
    <name type="scientific">Golovinomyces cichoracearum</name>
    <dbReference type="NCBI Taxonomy" id="62708"/>
    <lineage>
        <taxon>Eukaryota</taxon>
        <taxon>Fungi</taxon>
        <taxon>Dikarya</taxon>
        <taxon>Ascomycota</taxon>
        <taxon>Pezizomycotina</taxon>
        <taxon>Leotiomycetes</taxon>
        <taxon>Erysiphales</taxon>
        <taxon>Erysiphaceae</taxon>
        <taxon>Golovinomyces</taxon>
    </lineage>
</organism>
<sequence>MALSWDNIKLLLTFFGPILVPKAIRCYRDYKSTHSSTRVKPLPSAVLCALLLLLAFTLYYISQTLPNSSPEEVFSITHSRLQIPNDVLFARLSAIRPEGLTESDKILKSKFHSLDSRLLYLQYGPKTLIDCTFCRAEDPKSYFYYSIPSLLFPHLFNLALLGFITSGLFIGRDTSVWRTQVSIAAIGLSVIDLYLTFSFPHRSNSRAKTFQEVYLFFWKARTYRFFALACLDWLFGILLYLSSTHRAFLNPLSVSEKVDSLVHVIDATRSKVIAIGVVQNTIVRNQELRDEAQQYWMNEVQLTQRVMEEKEVVDSVKNALESRIDMDIIVADAHNYVQNIMKSFYERTRPTVEGS</sequence>
<name>A0A420HFJ7_9PEZI</name>
<accession>A0A420HFJ7</accession>
<keyword evidence="3" id="KW-1185">Reference proteome</keyword>
<evidence type="ECO:0000313" key="2">
    <source>
        <dbReference type="EMBL" id="RKF56232.1"/>
    </source>
</evidence>
<dbReference type="EMBL" id="MCBQ01019697">
    <property type="protein sequence ID" value="RKF56232.1"/>
    <property type="molecule type" value="Genomic_DNA"/>
</dbReference>
<keyword evidence="1" id="KW-1133">Transmembrane helix</keyword>
<comment type="caution">
    <text evidence="2">The sequence shown here is derived from an EMBL/GenBank/DDBJ whole genome shotgun (WGS) entry which is preliminary data.</text>
</comment>
<protein>
    <submittedName>
        <fullName evidence="2">Putative chorismate synthase protein</fullName>
    </submittedName>
</protein>
<dbReference type="PANTHER" id="PTHR39470">
    <property type="entry name" value="CHROMOSOME 10, WHOLE GENOME SHOTGUN SEQUENCE"/>
    <property type="match status" value="1"/>
</dbReference>
<feature type="transmembrane region" description="Helical" evidence="1">
    <location>
        <begin position="150"/>
        <end position="170"/>
    </location>
</feature>
<feature type="transmembrane region" description="Helical" evidence="1">
    <location>
        <begin position="42"/>
        <end position="61"/>
    </location>
</feature>
<proteinExistence type="predicted"/>
<dbReference type="AlphaFoldDB" id="A0A420HFJ7"/>
<evidence type="ECO:0000256" key="1">
    <source>
        <dbReference type="SAM" id="Phobius"/>
    </source>
</evidence>